<gene>
    <name evidence="1" type="ORF">KNN_07067</name>
</gene>
<accession>A0A9W4ACN4</accession>
<geneLocation type="plasmid" evidence="2">
    <name>pKK4 DNA</name>
</geneLocation>
<dbReference type="AlphaFoldDB" id="A0A9W4ACN4"/>
<reference evidence="1 2" key="1">
    <citation type="submission" date="2015-05" db="EMBL/GenBank/DDBJ databases">
        <title>Whole genome sequence of Bacillus thuringiensis serovar tolworthi Pasteur Institute Standard strain.</title>
        <authorList>
            <person name="Kanda K."/>
            <person name="Nakashima K."/>
            <person name="Nagano Y."/>
        </authorList>
    </citation>
    <scope>NUCLEOTIDE SEQUENCE [LARGE SCALE GENOMIC DNA]</scope>
    <source>
        <strain evidence="1 2">Pasteur Institute Standard strain</strain>
        <plasmid evidence="2">pKK4 DNA</plasmid>
    </source>
</reference>
<dbReference type="EMBL" id="AP014868">
    <property type="protein sequence ID" value="BAR87800.1"/>
    <property type="molecule type" value="Genomic_DNA"/>
</dbReference>
<keyword evidence="1" id="KW-0614">Plasmid</keyword>
<dbReference type="RefSeq" id="WP_000335789.1">
    <property type="nucleotide sequence ID" value="NZ_AP014868.1"/>
</dbReference>
<protein>
    <submittedName>
        <fullName evidence="1">Uncharacterized protein</fullName>
    </submittedName>
</protein>
<evidence type="ECO:0000313" key="1">
    <source>
        <dbReference type="EMBL" id="BAR87800.1"/>
    </source>
</evidence>
<name>A0A9W4ACN4_BACTO</name>
<dbReference type="GeneID" id="67470087"/>
<evidence type="ECO:0000313" key="2">
    <source>
        <dbReference type="Proteomes" id="UP000055316"/>
    </source>
</evidence>
<dbReference type="Proteomes" id="UP000055316">
    <property type="component" value="Plasmid pKK4"/>
</dbReference>
<proteinExistence type="predicted"/>
<organism evidence="1 2">
    <name type="scientific">Bacillus thuringiensis subsp. tolworthi</name>
    <dbReference type="NCBI Taxonomy" id="1442"/>
    <lineage>
        <taxon>Bacteria</taxon>
        <taxon>Bacillati</taxon>
        <taxon>Bacillota</taxon>
        <taxon>Bacilli</taxon>
        <taxon>Bacillales</taxon>
        <taxon>Bacillaceae</taxon>
        <taxon>Bacillus</taxon>
        <taxon>Bacillus cereus group</taxon>
    </lineage>
</organism>
<sequence>MCLPKQYELVERKAEMINGILKFYDEGKLKVVHNTFIELCELNPYAVRGFIVRELEKRDLKGVEESYDICLEEIRQNDLNKWLSKTPRIIYYSGEKVKTEVLQNG</sequence>